<evidence type="ECO:0000313" key="7">
    <source>
        <dbReference type="Proteomes" id="UP000007799"/>
    </source>
</evidence>
<dbReference type="SMART" id="SM00185">
    <property type="entry name" value="ARM"/>
    <property type="match status" value="6"/>
</dbReference>
<organism evidence="7">
    <name type="scientific">Salpingoeca rosetta (strain ATCC 50818 / BSB-021)</name>
    <dbReference type="NCBI Taxonomy" id="946362"/>
    <lineage>
        <taxon>Eukaryota</taxon>
        <taxon>Choanoflagellata</taxon>
        <taxon>Craspedida</taxon>
        <taxon>Salpingoecidae</taxon>
        <taxon>Salpingoeca</taxon>
    </lineage>
</organism>
<feature type="compositionally biased region" description="Low complexity" evidence="3">
    <location>
        <begin position="152"/>
        <end position="164"/>
    </location>
</feature>
<feature type="repeat" description="ARM" evidence="2">
    <location>
        <begin position="277"/>
        <end position="321"/>
    </location>
</feature>
<feature type="domain" description="DUF4062" evidence="4">
    <location>
        <begin position="5"/>
        <end position="82"/>
    </location>
</feature>
<dbReference type="AlphaFoldDB" id="F2UQB1"/>
<dbReference type="RefSeq" id="XP_004988728.1">
    <property type="nucleotide sequence ID" value="XM_004988671.1"/>
</dbReference>
<feature type="region of interest" description="Disordered" evidence="3">
    <location>
        <begin position="501"/>
        <end position="523"/>
    </location>
</feature>
<feature type="repeat" description="ARM" evidence="2">
    <location>
        <begin position="320"/>
        <end position="364"/>
    </location>
</feature>
<dbReference type="InterPro" id="IPR016024">
    <property type="entry name" value="ARM-type_fold"/>
</dbReference>
<dbReference type="InParanoid" id="F2UQB1"/>
<dbReference type="Pfam" id="PF23744">
    <property type="entry name" value="ARM_LRRK2"/>
    <property type="match status" value="1"/>
</dbReference>
<dbReference type="InterPro" id="IPR025139">
    <property type="entry name" value="DUF4062"/>
</dbReference>
<dbReference type="Proteomes" id="UP000007799">
    <property type="component" value="Unassembled WGS sequence"/>
</dbReference>
<proteinExistence type="predicted"/>
<dbReference type="Gene3D" id="3.40.50.10140">
    <property type="entry name" value="Toll/interleukin-1 receptor homology (TIR) domain"/>
    <property type="match status" value="1"/>
</dbReference>
<feature type="repeat" description="ARM" evidence="2">
    <location>
        <begin position="406"/>
        <end position="450"/>
    </location>
</feature>
<evidence type="ECO:0000259" key="4">
    <source>
        <dbReference type="Pfam" id="PF13271"/>
    </source>
</evidence>
<dbReference type="SUPFAM" id="SSF48371">
    <property type="entry name" value="ARM repeat"/>
    <property type="match status" value="1"/>
</dbReference>
<evidence type="ECO:0000256" key="1">
    <source>
        <dbReference type="ARBA" id="ARBA00022737"/>
    </source>
</evidence>
<accession>F2UQB1</accession>
<evidence type="ECO:0000259" key="5">
    <source>
        <dbReference type="Pfam" id="PF23744"/>
    </source>
</evidence>
<feature type="repeat" description="ARM" evidence="2">
    <location>
        <begin position="363"/>
        <end position="407"/>
    </location>
</feature>
<dbReference type="STRING" id="946362.F2UQB1"/>
<dbReference type="EMBL" id="GL832988">
    <property type="protein sequence ID" value="EGD79779.1"/>
    <property type="molecule type" value="Genomic_DNA"/>
</dbReference>
<dbReference type="Gene3D" id="1.25.10.10">
    <property type="entry name" value="Leucine-rich Repeat Variant"/>
    <property type="match status" value="1"/>
</dbReference>
<feature type="repeat" description="ARM" evidence="2">
    <location>
        <begin position="234"/>
        <end position="278"/>
    </location>
</feature>
<evidence type="ECO:0008006" key="8">
    <source>
        <dbReference type="Google" id="ProtNLM"/>
    </source>
</evidence>
<dbReference type="OrthoDB" id="276558at2759"/>
<dbReference type="InterPro" id="IPR035897">
    <property type="entry name" value="Toll_tir_struct_dom_sf"/>
</dbReference>
<dbReference type="PANTHER" id="PTHR22895">
    <property type="entry name" value="ARMADILLO REPEAT-CONTAINING PROTEIN 6"/>
    <property type="match status" value="1"/>
</dbReference>
<dbReference type="InterPro" id="IPR000225">
    <property type="entry name" value="Armadillo"/>
</dbReference>
<protein>
    <recommendedName>
        <fullName evidence="8">DUF4062 domain-containing protein</fullName>
    </recommendedName>
</protein>
<reference evidence="6" key="1">
    <citation type="submission" date="2009-08" db="EMBL/GenBank/DDBJ databases">
        <title>Annotation of Salpingoeca rosetta.</title>
        <authorList>
            <consortium name="The Broad Institute Genome Sequencing Platform"/>
            <person name="Russ C."/>
            <person name="Cuomo C."/>
            <person name="Burger G."/>
            <person name="Gray M.W."/>
            <person name="Holland P.W.H."/>
            <person name="King N."/>
            <person name="Lang F.B.F."/>
            <person name="Roger A.J."/>
            <person name="Ruiz-Trillo I."/>
            <person name="Young S.K."/>
            <person name="Zeng Q."/>
            <person name="Gargeya S."/>
            <person name="Alvarado L."/>
            <person name="Berlin A."/>
            <person name="Chapman S.B."/>
            <person name="Chen Z."/>
            <person name="Freedman E."/>
            <person name="Gellesch M."/>
            <person name="Goldberg J."/>
            <person name="Griggs A."/>
            <person name="Gujja S."/>
            <person name="Heilman E."/>
            <person name="Heiman D."/>
            <person name="Howarth C."/>
            <person name="Mehta T."/>
            <person name="Neiman D."/>
            <person name="Pearson M."/>
            <person name="Roberts A."/>
            <person name="Saif S."/>
            <person name="Shea T."/>
            <person name="Shenoy N."/>
            <person name="Sisk P."/>
            <person name="Stolte C."/>
            <person name="Sykes S."/>
            <person name="White J."/>
            <person name="Yandava C."/>
            <person name="Haas B."/>
            <person name="Nusbaum C."/>
            <person name="Birren B."/>
        </authorList>
    </citation>
    <scope>NUCLEOTIDE SEQUENCE [LARGE SCALE GENOMIC DNA]</scope>
    <source>
        <strain evidence="6">ATCC 50818</strain>
    </source>
</reference>
<dbReference type="KEGG" id="sre:PTSG_10764"/>
<dbReference type="eggNOG" id="KOG0167">
    <property type="taxonomic scope" value="Eukaryota"/>
</dbReference>
<feature type="domain" description="LRRK2 ARM repeat" evidence="5">
    <location>
        <begin position="280"/>
        <end position="438"/>
    </location>
</feature>
<dbReference type="InterPro" id="IPR011989">
    <property type="entry name" value="ARM-like"/>
</dbReference>
<evidence type="ECO:0000313" key="6">
    <source>
        <dbReference type="EMBL" id="EGD79779.1"/>
    </source>
</evidence>
<dbReference type="GeneID" id="16069263"/>
<name>F2UQB1_SALR5</name>
<feature type="region of interest" description="Disordered" evidence="3">
    <location>
        <begin position="147"/>
        <end position="171"/>
    </location>
</feature>
<dbReference type="OMA" id="KMKQFPE"/>
<dbReference type="Pfam" id="PF13271">
    <property type="entry name" value="DUF4062"/>
    <property type="match status" value="1"/>
</dbReference>
<dbReference type="PROSITE" id="PS50176">
    <property type="entry name" value="ARM_REPEAT"/>
    <property type="match status" value="5"/>
</dbReference>
<sequence length="523" mass="54936">MPPHRVFISLRFSEAMEESEALKKALDKRGVPTFLCAVSSGDSIADAVIEAIDECELVVIMGTHTYGEKTDSKFSSREELEFIINDEKPFFLVKMCDRFKHAKTRFWLPPTIAYHPWQPQGAERSAPPDELVDAIIAKLKDVTGVGSPVKLQQPQSTSSASSSQVHGVRAVSGGSAEDAVRKLQTNGRSMHAAEIVQLMQAFPASADVQRFACKVLEGQAMDGEPKRVEAVASGAIDAIIKAMKMHSSNGSVQKNGCGALQNLAVNDDNAVAIASKGGIDVVVAAMKMHNSNGSVQKNGCGALQNLAVNDDNDVAIASKGGIDAVIAAMKLHNSNGGVQEQGCGALWSLAMNDDNRVVIGLKGGIDAVIAAMKTHSSNGGVQENGCAALRNLAMNDDNKAAIGLNGGIDAVIAAMNSHTSNVGVQEQGCAALGNLAYNNDDNKAAVGLNGGIDAVIAAMKNYTNKGDVQESGCNALVVIASHPGLSDHLRSENVSLLARQAKENHPSNRGVQQQADRLLSKLA</sequence>
<evidence type="ECO:0000256" key="3">
    <source>
        <dbReference type="SAM" id="MobiDB-lite"/>
    </source>
</evidence>
<evidence type="ECO:0000256" key="2">
    <source>
        <dbReference type="PROSITE-ProRule" id="PRU00259"/>
    </source>
</evidence>
<dbReference type="InterPro" id="IPR056597">
    <property type="entry name" value="ARM_LRRK2"/>
</dbReference>
<gene>
    <name evidence="6" type="ORF">PTSG_10764</name>
</gene>
<keyword evidence="1" id="KW-0677">Repeat</keyword>
<dbReference type="PANTHER" id="PTHR22895:SF0">
    <property type="entry name" value="ARMADILLO REPEAT-CONTAINING PROTEIN 6"/>
    <property type="match status" value="1"/>
</dbReference>
<keyword evidence="7" id="KW-1185">Reference proteome</keyword>